<reference evidence="2" key="1">
    <citation type="journal article" date="2020" name="Stud. Mycol.">
        <title>101 Dothideomycetes genomes: a test case for predicting lifestyles and emergence of pathogens.</title>
        <authorList>
            <person name="Haridas S."/>
            <person name="Albert R."/>
            <person name="Binder M."/>
            <person name="Bloem J."/>
            <person name="Labutti K."/>
            <person name="Salamov A."/>
            <person name="Andreopoulos B."/>
            <person name="Baker S."/>
            <person name="Barry K."/>
            <person name="Bills G."/>
            <person name="Bluhm B."/>
            <person name="Cannon C."/>
            <person name="Castanera R."/>
            <person name="Culley D."/>
            <person name="Daum C."/>
            <person name="Ezra D."/>
            <person name="Gonzalez J."/>
            <person name="Henrissat B."/>
            <person name="Kuo A."/>
            <person name="Liang C."/>
            <person name="Lipzen A."/>
            <person name="Lutzoni F."/>
            <person name="Magnuson J."/>
            <person name="Mondo S."/>
            <person name="Nolan M."/>
            <person name="Ohm R."/>
            <person name="Pangilinan J."/>
            <person name="Park H.-J."/>
            <person name="Ramirez L."/>
            <person name="Alfaro M."/>
            <person name="Sun H."/>
            <person name="Tritt A."/>
            <person name="Yoshinaga Y."/>
            <person name="Zwiers L.-H."/>
            <person name="Turgeon B."/>
            <person name="Goodwin S."/>
            <person name="Spatafora J."/>
            <person name="Crous P."/>
            <person name="Grigoriev I."/>
        </authorList>
    </citation>
    <scope>NUCLEOTIDE SEQUENCE</scope>
    <source>
        <strain evidence="2">CBS 269.34</strain>
    </source>
</reference>
<dbReference type="EMBL" id="MU004194">
    <property type="protein sequence ID" value="KAF2492134.1"/>
    <property type="molecule type" value="Genomic_DNA"/>
</dbReference>
<evidence type="ECO:0000256" key="1">
    <source>
        <dbReference type="SAM" id="MobiDB-lite"/>
    </source>
</evidence>
<dbReference type="Gene3D" id="3.50.50.60">
    <property type="entry name" value="FAD/NAD(P)-binding domain"/>
    <property type="match status" value="1"/>
</dbReference>
<evidence type="ECO:0000313" key="3">
    <source>
        <dbReference type="Proteomes" id="UP000799750"/>
    </source>
</evidence>
<dbReference type="AlphaFoldDB" id="A0A6A6QJC5"/>
<gene>
    <name evidence="2" type="ORF">BU16DRAFT_514839</name>
</gene>
<dbReference type="PANTHER" id="PTHR15192">
    <property type="entry name" value="PROTEIN CBG05349"/>
    <property type="match status" value="1"/>
</dbReference>
<sequence>MATLPPYVDTVIVGNGPSALILSYILHGHIPYYRGGHHDAILDTKLSASPSLLDLTPDLYAHFQSSLRYSTQALPINTLLDTLIRPNADTEINPTSCIEWRSDPRKTTSHIAIGDAAQAGGQWADNPVSASWDIGTLSYAEMLSLPEYSYSDHYAETRKVAMPDFIRPSRAEVADYFKAYPAAVGISDSIQTSTTVSGISRTSNGFHIASHGISCKHLVLASGIFGVNIPPPKLLAPLAGLKSACEPLLIIGSGFSAADVILSTHPHRQIIHIFQWMPDQRPSPLRGCHPTAYPEYATIYRQMKLAALTCGKRAPSKSPLVRRKSNPFFNSRDWATCYRGLPNATIMDVTNDNGKYVAKIKLESGEVFETPIGHLEYVVGRRGSLKYLDQALQDEVLESSSPNSEADPAGLISAHTLRTKAESDLEVAPKIFIIGSLAGDSLVRHAVGGCVYAASQIMDTASSPTSCSSKTGTTTPVGATSPTLKTGSPLRANCNAHQDLHLDRRKLKRSVDIATAENKVWSESGWWGGGWRMP</sequence>
<dbReference type="OrthoDB" id="412005at2759"/>
<proteinExistence type="predicted"/>
<dbReference type="InterPro" id="IPR029731">
    <property type="entry name" value="OSGIN1/2"/>
</dbReference>
<dbReference type="SUPFAM" id="SSF51905">
    <property type="entry name" value="FAD/NAD(P)-binding domain"/>
    <property type="match status" value="1"/>
</dbReference>
<accession>A0A6A6QJC5</accession>
<evidence type="ECO:0000313" key="2">
    <source>
        <dbReference type="EMBL" id="KAF2492134.1"/>
    </source>
</evidence>
<organism evidence="2 3">
    <name type="scientific">Lophium mytilinum</name>
    <dbReference type="NCBI Taxonomy" id="390894"/>
    <lineage>
        <taxon>Eukaryota</taxon>
        <taxon>Fungi</taxon>
        <taxon>Dikarya</taxon>
        <taxon>Ascomycota</taxon>
        <taxon>Pezizomycotina</taxon>
        <taxon>Dothideomycetes</taxon>
        <taxon>Pleosporomycetidae</taxon>
        <taxon>Mytilinidiales</taxon>
        <taxon>Mytilinidiaceae</taxon>
        <taxon>Lophium</taxon>
    </lineage>
</organism>
<dbReference type="Proteomes" id="UP000799750">
    <property type="component" value="Unassembled WGS sequence"/>
</dbReference>
<dbReference type="PANTHER" id="PTHR15192:SF8">
    <property type="entry name" value="FAD_NAD(P)-BINDING DOMAIN-CONTAINING PROTEIN"/>
    <property type="match status" value="1"/>
</dbReference>
<name>A0A6A6QJC5_9PEZI</name>
<evidence type="ECO:0008006" key="4">
    <source>
        <dbReference type="Google" id="ProtNLM"/>
    </source>
</evidence>
<dbReference type="InterPro" id="IPR036188">
    <property type="entry name" value="FAD/NAD-bd_sf"/>
</dbReference>
<protein>
    <recommendedName>
        <fullName evidence="4">FAD/NAD(P)-binding domain-containing protein</fullName>
    </recommendedName>
</protein>
<feature type="compositionally biased region" description="Polar residues" evidence="1">
    <location>
        <begin position="462"/>
        <end position="486"/>
    </location>
</feature>
<keyword evidence="3" id="KW-1185">Reference proteome</keyword>
<feature type="region of interest" description="Disordered" evidence="1">
    <location>
        <begin position="462"/>
        <end position="489"/>
    </location>
</feature>